<reference evidence="2" key="2">
    <citation type="journal article" date="2015" name="Data Brief">
        <title>Shoot transcriptome of the giant reed, Arundo donax.</title>
        <authorList>
            <person name="Barrero R.A."/>
            <person name="Guerrero F.D."/>
            <person name="Moolhuijzen P."/>
            <person name="Goolsby J.A."/>
            <person name="Tidwell J."/>
            <person name="Bellgard S.E."/>
            <person name="Bellgard M.I."/>
        </authorList>
    </citation>
    <scope>NUCLEOTIDE SEQUENCE</scope>
    <source>
        <tissue evidence="2">Shoot tissue taken approximately 20 cm above the soil surface</tissue>
    </source>
</reference>
<evidence type="ECO:0000313" key="2">
    <source>
        <dbReference type="EMBL" id="JAD50268.1"/>
    </source>
</evidence>
<sequence length="63" mass="6644">MALQRNDEEVDSEPLRADGNGNPGADAIAGDVIAVGDAHGHARTWTRLKTEALGSRSRDEAVC</sequence>
<proteinExistence type="predicted"/>
<reference evidence="2" key="1">
    <citation type="submission" date="2014-09" db="EMBL/GenBank/DDBJ databases">
        <authorList>
            <person name="Magalhaes I.L.F."/>
            <person name="Oliveira U."/>
            <person name="Santos F.R."/>
            <person name="Vidigal T.H.D.A."/>
            <person name="Brescovit A.D."/>
            <person name="Santos A.J."/>
        </authorList>
    </citation>
    <scope>NUCLEOTIDE SEQUENCE</scope>
    <source>
        <tissue evidence="2">Shoot tissue taken approximately 20 cm above the soil surface</tissue>
    </source>
</reference>
<evidence type="ECO:0000256" key="1">
    <source>
        <dbReference type="SAM" id="MobiDB-lite"/>
    </source>
</evidence>
<protein>
    <submittedName>
        <fullName evidence="2">Uncharacterized protein</fullName>
    </submittedName>
</protein>
<name>A0A0A9AK76_ARUDO</name>
<dbReference type="AlphaFoldDB" id="A0A0A9AK76"/>
<organism evidence="2">
    <name type="scientific">Arundo donax</name>
    <name type="common">Giant reed</name>
    <name type="synonym">Donax arundinaceus</name>
    <dbReference type="NCBI Taxonomy" id="35708"/>
    <lineage>
        <taxon>Eukaryota</taxon>
        <taxon>Viridiplantae</taxon>
        <taxon>Streptophyta</taxon>
        <taxon>Embryophyta</taxon>
        <taxon>Tracheophyta</taxon>
        <taxon>Spermatophyta</taxon>
        <taxon>Magnoliopsida</taxon>
        <taxon>Liliopsida</taxon>
        <taxon>Poales</taxon>
        <taxon>Poaceae</taxon>
        <taxon>PACMAD clade</taxon>
        <taxon>Arundinoideae</taxon>
        <taxon>Arundineae</taxon>
        <taxon>Arundo</taxon>
    </lineage>
</organism>
<dbReference type="EMBL" id="GBRH01247627">
    <property type="protein sequence ID" value="JAD50268.1"/>
    <property type="molecule type" value="Transcribed_RNA"/>
</dbReference>
<feature type="region of interest" description="Disordered" evidence="1">
    <location>
        <begin position="1"/>
        <end position="28"/>
    </location>
</feature>
<accession>A0A0A9AK76</accession>